<reference evidence="1" key="1">
    <citation type="submission" date="2019-07" db="EMBL/GenBank/DDBJ databases">
        <authorList>
            <person name="Dittberner H."/>
        </authorList>
    </citation>
    <scope>NUCLEOTIDE SEQUENCE [LARGE SCALE GENOMIC DNA]</scope>
</reference>
<evidence type="ECO:0000313" key="2">
    <source>
        <dbReference type="Proteomes" id="UP000489600"/>
    </source>
</evidence>
<accession>A0A565CKN8</accession>
<keyword evidence="2" id="KW-1185">Reference proteome</keyword>
<dbReference type="OrthoDB" id="21502at2759"/>
<evidence type="ECO:0008006" key="3">
    <source>
        <dbReference type="Google" id="ProtNLM"/>
    </source>
</evidence>
<evidence type="ECO:0000313" key="1">
    <source>
        <dbReference type="EMBL" id="VVB14235.1"/>
    </source>
</evidence>
<protein>
    <recommendedName>
        <fullName evidence="3">Squalene cyclase N-terminal domain-containing protein</fullName>
    </recommendedName>
</protein>
<dbReference type="SUPFAM" id="SSF81853">
    <property type="entry name" value="Family 10 polysaccharide lyase"/>
    <property type="match status" value="1"/>
</dbReference>
<comment type="caution">
    <text evidence="1">The sequence shown here is derived from an EMBL/GenBank/DDBJ whole genome shotgun (WGS) entry which is preliminary data.</text>
</comment>
<proteinExistence type="predicted"/>
<sequence>MKCSKEKGRGRERLPQVKVNGEEGEINLEVVNVTLRRSLRFYSTLQSQDGFWPADCGGPLFLVPALTIKSRDRLVEFIPN</sequence>
<gene>
    <name evidence="1" type="ORF">ANE_LOCUS24679</name>
</gene>
<dbReference type="Proteomes" id="UP000489600">
    <property type="component" value="Unassembled WGS sequence"/>
</dbReference>
<dbReference type="EMBL" id="CABITT030000008">
    <property type="protein sequence ID" value="VVB14235.1"/>
    <property type="molecule type" value="Genomic_DNA"/>
</dbReference>
<organism evidence="1 2">
    <name type="scientific">Arabis nemorensis</name>
    <dbReference type="NCBI Taxonomy" id="586526"/>
    <lineage>
        <taxon>Eukaryota</taxon>
        <taxon>Viridiplantae</taxon>
        <taxon>Streptophyta</taxon>
        <taxon>Embryophyta</taxon>
        <taxon>Tracheophyta</taxon>
        <taxon>Spermatophyta</taxon>
        <taxon>Magnoliopsida</taxon>
        <taxon>eudicotyledons</taxon>
        <taxon>Gunneridae</taxon>
        <taxon>Pentapetalae</taxon>
        <taxon>rosids</taxon>
        <taxon>malvids</taxon>
        <taxon>Brassicales</taxon>
        <taxon>Brassicaceae</taxon>
        <taxon>Arabideae</taxon>
        <taxon>Arabis</taxon>
    </lineage>
</organism>
<dbReference type="AlphaFoldDB" id="A0A565CKN8"/>
<name>A0A565CKN8_9BRAS</name>